<dbReference type="GO" id="GO:0016491">
    <property type="term" value="F:oxidoreductase activity"/>
    <property type="evidence" value="ECO:0007669"/>
    <property type="project" value="UniProtKB-KW"/>
</dbReference>
<evidence type="ECO:0000313" key="5">
    <source>
        <dbReference type="Proteomes" id="UP000235388"/>
    </source>
</evidence>
<protein>
    <submittedName>
        <fullName evidence="4">Uncharacterized protein</fullName>
    </submittedName>
</protein>
<dbReference type="InterPro" id="IPR002347">
    <property type="entry name" value="SDR_fam"/>
</dbReference>
<dbReference type="InterPro" id="IPR036291">
    <property type="entry name" value="NAD(P)-bd_dom_sf"/>
</dbReference>
<evidence type="ECO:0000313" key="4">
    <source>
        <dbReference type="EMBL" id="PLW27060.1"/>
    </source>
</evidence>
<proteinExistence type="inferred from homology"/>
<evidence type="ECO:0000256" key="2">
    <source>
        <dbReference type="ARBA" id="ARBA00023002"/>
    </source>
</evidence>
<accession>A0A2N5TNI8</accession>
<organism evidence="4 5">
    <name type="scientific">Puccinia coronata f. sp. avenae</name>
    <dbReference type="NCBI Taxonomy" id="200324"/>
    <lineage>
        <taxon>Eukaryota</taxon>
        <taxon>Fungi</taxon>
        <taxon>Dikarya</taxon>
        <taxon>Basidiomycota</taxon>
        <taxon>Pucciniomycotina</taxon>
        <taxon>Pucciniomycetes</taxon>
        <taxon>Pucciniales</taxon>
        <taxon>Pucciniaceae</taxon>
        <taxon>Puccinia</taxon>
    </lineage>
</organism>
<reference evidence="4 5" key="1">
    <citation type="submission" date="2017-11" db="EMBL/GenBank/DDBJ databases">
        <title>De novo assembly and phasing of dikaryotic genomes from two isolates of Puccinia coronata f. sp. avenae, the causal agent of oat crown rust.</title>
        <authorList>
            <person name="Miller M.E."/>
            <person name="Zhang Y."/>
            <person name="Omidvar V."/>
            <person name="Sperschneider J."/>
            <person name="Schwessinger B."/>
            <person name="Raley C."/>
            <person name="Palmer J.M."/>
            <person name="Garnica D."/>
            <person name="Upadhyaya N."/>
            <person name="Rathjen J."/>
            <person name="Taylor J.M."/>
            <person name="Park R.F."/>
            <person name="Dodds P.N."/>
            <person name="Hirsch C.D."/>
            <person name="Kianian S.F."/>
            <person name="Figueroa M."/>
        </authorList>
    </citation>
    <scope>NUCLEOTIDE SEQUENCE [LARGE SCALE GENOMIC DNA]</scope>
    <source>
        <strain evidence="4">12NC29</strain>
    </source>
</reference>
<dbReference type="OrthoDB" id="6251714at2759"/>
<keyword evidence="5" id="KW-1185">Reference proteome</keyword>
<dbReference type="Gene3D" id="3.40.50.720">
    <property type="entry name" value="NAD(P)-binding Rossmann-like Domain"/>
    <property type="match status" value="1"/>
</dbReference>
<name>A0A2N5TNI8_9BASI</name>
<evidence type="ECO:0000256" key="1">
    <source>
        <dbReference type="ARBA" id="ARBA00006484"/>
    </source>
</evidence>
<comment type="caution">
    <text evidence="4">The sequence shown here is derived from an EMBL/GenBank/DDBJ whole genome shotgun (WGS) entry which is preliminary data.</text>
</comment>
<sequence>MTNVIVKASSTSVQSQDENHMPEDRYSNCATKHAVNAFSGALLRELVSTPLRVSEVQPGMVETEFSVTRFRGDRKMADSVYEGLHPLTAEDIAEEIVWCAARPPHVNIAEIYVLPKAQASATLSHRQKS</sequence>
<gene>
    <name evidence="4" type="ORF">PCANC_22059</name>
</gene>
<dbReference type="EMBL" id="PGCJ01000507">
    <property type="protein sequence ID" value="PLW27060.1"/>
    <property type="molecule type" value="Genomic_DNA"/>
</dbReference>
<dbReference type="STRING" id="200324.A0A2N5TNI8"/>
<evidence type="ECO:0000256" key="3">
    <source>
        <dbReference type="SAM" id="MobiDB-lite"/>
    </source>
</evidence>
<feature type="region of interest" description="Disordered" evidence="3">
    <location>
        <begin position="1"/>
        <end position="22"/>
    </location>
</feature>
<dbReference type="PANTHER" id="PTHR42901:SF1">
    <property type="entry name" value="ALCOHOL DEHYDROGENASE"/>
    <property type="match status" value="1"/>
</dbReference>
<dbReference type="SUPFAM" id="SSF51735">
    <property type="entry name" value="NAD(P)-binding Rossmann-fold domains"/>
    <property type="match status" value="1"/>
</dbReference>
<keyword evidence="2" id="KW-0560">Oxidoreductase</keyword>
<dbReference type="AlphaFoldDB" id="A0A2N5TNI8"/>
<feature type="compositionally biased region" description="Polar residues" evidence="3">
    <location>
        <begin position="1"/>
        <end position="16"/>
    </location>
</feature>
<dbReference type="Proteomes" id="UP000235388">
    <property type="component" value="Unassembled WGS sequence"/>
</dbReference>
<comment type="similarity">
    <text evidence="1">Belongs to the short-chain dehydrogenases/reductases (SDR) family.</text>
</comment>
<dbReference type="PANTHER" id="PTHR42901">
    <property type="entry name" value="ALCOHOL DEHYDROGENASE"/>
    <property type="match status" value="1"/>
</dbReference>
<dbReference type="Pfam" id="PF00106">
    <property type="entry name" value="adh_short"/>
    <property type="match status" value="1"/>
</dbReference>